<dbReference type="GO" id="GO:0008233">
    <property type="term" value="F:peptidase activity"/>
    <property type="evidence" value="ECO:0007669"/>
    <property type="project" value="UniProtKB-KW"/>
</dbReference>
<name>A0ABS4TVD5_9PSEU</name>
<accession>A0ABS4TVD5</accession>
<dbReference type="InterPro" id="IPR022398">
    <property type="entry name" value="Peptidase_S8_His-AS"/>
</dbReference>
<dbReference type="EMBL" id="JAGINW010000001">
    <property type="protein sequence ID" value="MBP2328347.1"/>
    <property type="molecule type" value="Genomic_DNA"/>
</dbReference>
<dbReference type="InterPro" id="IPR015500">
    <property type="entry name" value="Peptidase_S8_subtilisin-rel"/>
</dbReference>
<evidence type="ECO:0000256" key="3">
    <source>
        <dbReference type="ARBA" id="ARBA00022801"/>
    </source>
</evidence>
<evidence type="ECO:0000256" key="6">
    <source>
        <dbReference type="RuleBase" id="RU003355"/>
    </source>
</evidence>
<feature type="active site" description="Charge relay system" evidence="5">
    <location>
        <position position="200"/>
    </location>
</feature>
<keyword evidence="2 5" id="KW-0645">Protease</keyword>
<evidence type="ECO:0000256" key="4">
    <source>
        <dbReference type="ARBA" id="ARBA00022825"/>
    </source>
</evidence>
<sequence>MSPRRTVAWLLAGVLAGSGTVAPPDAQAAPTSVPAGPAATITLLTGDKVVLAGPHGAVVEPAKGRERIRFVQQRDEFGDLHVIPEDTLRMLRAHRIDPRLFNVSKLVQTGYDDKSRNDIPLIVSGSTAMARNKVRDLPSIGGAAVRVDKATGFGPLESAQRIWLDGPVQALLDQSVPQIGAPQAWQSGHTGKGTTVAVLDTGVDAAHPDLADAVVQAQNFTTSQYGADDYFGHGTHVASIITGQHEKYTGVAPDTKLLNGKVLGDGGGGLDSWIIAGMEWAAAQGADVVNMSLGSRFPSDGTDAMSLAANRLTAESGALFVIASGNSGTTLGSPGAADAALTVGAVDRNDQLAPFSSRGPRFGDDAIKPDITAPGVDIVAAKATHGAVGTPVDETHVRMSGTSMAAPHVAGAAAILAGEHPDWQAGQLKAALMNSAKPDPARSVFEQGAGRVDVAKAVTQNLYSSPASISEGIARWPHNDDTPITKTITYHNSGNTPATLDLRTDIRGPDGKPAPAGMFTLSSATVAVPAGGQADVTLTTDTRVTAPDGLYSGVILAGEIRIPIAVNREVESYDMKLEFLGFDGNPTADYTARLIDIDRPKSYQPYDASGTVATRLPKGRYYLDVVTQGPDKVALAAEPEYIVDKPGTLTIDARAGKQAGFVVDQPTAKCGEGRIGFERVTTTPGGVSTEIYTPDFNDVVVRPSASTATAAGQFRYYTEARMAQPDPDGKGTFNISPYLYNVRHETDGRVPAELVNRIHDSELTKVHAKHAATGAGKFGMRERMIVKQLPFTLEEFYTPNTSWLGRFSQTSDPVLAPAESGLSSIGTRTFKPGHATEQWNNGVFGPAFPADPDQPWAWAGRFRDQLTIQLPLYADRTAPRYGFSDSTGSTTLSLDGKQIASTPYPVFNDFTVPSGPGVYRLHTESVRNTPMSSRISADWTFRSDTVSGAKPEALPLLAVRFTPALDDHNRAPRALPTLVPITVDHNTGGSVKKPAVEVSYDDGATWRPAPVLTAGGKWFTLLVHPQGAKSVSLKASASDTSGNAVTQTIVGAFPLK</sequence>
<dbReference type="InterPro" id="IPR023828">
    <property type="entry name" value="Peptidase_S8_Ser-AS"/>
</dbReference>
<dbReference type="PANTHER" id="PTHR43806">
    <property type="entry name" value="PEPTIDASE S8"/>
    <property type="match status" value="1"/>
</dbReference>
<dbReference type="Pfam" id="PF00082">
    <property type="entry name" value="Peptidase_S8"/>
    <property type="match status" value="1"/>
</dbReference>
<dbReference type="RefSeq" id="WP_209645355.1">
    <property type="nucleotide sequence ID" value="NZ_JAGINW010000001.1"/>
</dbReference>
<evidence type="ECO:0000259" key="8">
    <source>
        <dbReference type="Pfam" id="PF00082"/>
    </source>
</evidence>
<protein>
    <submittedName>
        <fullName evidence="9">Subtilisin family serine protease</fullName>
    </submittedName>
</protein>
<dbReference type="Proteomes" id="UP001519332">
    <property type="component" value="Unassembled WGS sequence"/>
</dbReference>
<dbReference type="PROSITE" id="PS00136">
    <property type="entry name" value="SUBTILASE_ASP"/>
    <property type="match status" value="1"/>
</dbReference>
<evidence type="ECO:0000256" key="7">
    <source>
        <dbReference type="SAM" id="SignalP"/>
    </source>
</evidence>
<gene>
    <name evidence="9" type="ORF">JOF56_008732</name>
</gene>
<comment type="caution">
    <text evidence="9">The sequence shown here is derived from an EMBL/GenBank/DDBJ whole genome shotgun (WGS) entry which is preliminary data.</text>
</comment>
<keyword evidence="4 5" id="KW-0720">Serine protease</keyword>
<dbReference type="PANTHER" id="PTHR43806:SF11">
    <property type="entry name" value="CEREVISIN-RELATED"/>
    <property type="match status" value="1"/>
</dbReference>
<dbReference type="Gene3D" id="3.40.50.200">
    <property type="entry name" value="Peptidase S8/S53 domain"/>
    <property type="match status" value="1"/>
</dbReference>
<evidence type="ECO:0000313" key="10">
    <source>
        <dbReference type="Proteomes" id="UP001519332"/>
    </source>
</evidence>
<proteinExistence type="inferred from homology"/>
<keyword evidence="3 5" id="KW-0378">Hydrolase</keyword>
<dbReference type="PRINTS" id="PR00723">
    <property type="entry name" value="SUBTILISIN"/>
</dbReference>
<comment type="similarity">
    <text evidence="1 5 6">Belongs to the peptidase S8 family.</text>
</comment>
<keyword evidence="10" id="KW-1185">Reference proteome</keyword>
<evidence type="ECO:0000313" key="9">
    <source>
        <dbReference type="EMBL" id="MBP2328347.1"/>
    </source>
</evidence>
<dbReference type="PROSITE" id="PS00138">
    <property type="entry name" value="SUBTILASE_SER"/>
    <property type="match status" value="1"/>
</dbReference>
<dbReference type="SUPFAM" id="SSF52743">
    <property type="entry name" value="Subtilisin-like"/>
    <property type="match status" value="1"/>
</dbReference>
<organism evidence="9 10">
    <name type="scientific">Kibdelosporangium banguiense</name>
    <dbReference type="NCBI Taxonomy" id="1365924"/>
    <lineage>
        <taxon>Bacteria</taxon>
        <taxon>Bacillati</taxon>
        <taxon>Actinomycetota</taxon>
        <taxon>Actinomycetes</taxon>
        <taxon>Pseudonocardiales</taxon>
        <taxon>Pseudonocardiaceae</taxon>
        <taxon>Kibdelosporangium</taxon>
    </lineage>
</organism>
<evidence type="ECO:0000256" key="2">
    <source>
        <dbReference type="ARBA" id="ARBA00022670"/>
    </source>
</evidence>
<feature type="domain" description="Peptidase S8/S53" evidence="8">
    <location>
        <begin position="191"/>
        <end position="450"/>
    </location>
</feature>
<dbReference type="InterPro" id="IPR050131">
    <property type="entry name" value="Peptidase_S8_subtilisin-like"/>
</dbReference>
<dbReference type="PROSITE" id="PS00137">
    <property type="entry name" value="SUBTILASE_HIS"/>
    <property type="match status" value="1"/>
</dbReference>
<feature type="chain" id="PRO_5046937064" evidence="7">
    <location>
        <begin position="29"/>
        <end position="1056"/>
    </location>
</feature>
<dbReference type="InterPro" id="IPR036852">
    <property type="entry name" value="Peptidase_S8/S53_dom_sf"/>
</dbReference>
<dbReference type="InterPro" id="IPR000209">
    <property type="entry name" value="Peptidase_S8/S53_dom"/>
</dbReference>
<evidence type="ECO:0000256" key="5">
    <source>
        <dbReference type="PROSITE-ProRule" id="PRU01240"/>
    </source>
</evidence>
<keyword evidence="7" id="KW-0732">Signal</keyword>
<feature type="active site" description="Charge relay system" evidence="5">
    <location>
        <position position="403"/>
    </location>
</feature>
<feature type="signal peptide" evidence="7">
    <location>
        <begin position="1"/>
        <end position="28"/>
    </location>
</feature>
<dbReference type="PROSITE" id="PS51892">
    <property type="entry name" value="SUBTILASE"/>
    <property type="match status" value="1"/>
</dbReference>
<reference evidence="9 10" key="1">
    <citation type="submission" date="2021-03" db="EMBL/GenBank/DDBJ databases">
        <title>Sequencing the genomes of 1000 actinobacteria strains.</title>
        <authorList>
            <person name="Klenk H.-P."/>
        </authorList>
    </citation>
    <scope>NUCLEOTIDE SEQUENCE [LARGE SCALE GENOMIC DNA]</scope>
    <source>
        <strain evidence="9 10">DSM 46670</strain>
    </source>
</reference>
<feature type="active site" description="Charge relay system" evidence="5">
    <location>
        <position position="233"/>
    </location>
</feature>
<dbReference type="GO" id="GO:0006508">
    <property type="term" value="P:proteolysis"/>
    <property type="evidence" value="ECO:0007669"/>
    <property type="project" value="UniProtKB-KW"/>
</dbReference>
<evidence type="ECO:0000256" key="1">
    <source>
        <dbReference type="ARBA" id="ARBA00011073"/>
    </source>
</evidence>
<dbReference type="InterPro" id="IPR023827">
    <property type="entry name" value="Peptidase_S8_Asp-AS"/>
</dbReference>